<dbReference type="InterPro" id="IPR015421">
    <property type="entry name" value="PyrdxlP-dep_Trfase_major"/>
</dbReference>
<keyword evidence="3 7" id="KW-0808">Transferase</keyword>
<dbReference type="InterPro" id="IPR015424">
    <property type="entry name" value="PyrdxlP-dep_Trfase"/>
</dbReference>
<evidence type="ECO:0000256" key="5">
    <source>
        <dbReference type="RuleBase" id="RU003560"/>
    </source>
</evidence>
<dbReference type="SUPFAM" id="SSF53383">
    <property type="entry name" value="PLP-dependent transferases"/>
    <property type="match status" value="1"/>
</dbReference>
<proteinExistence type="inferred from homology"/>
<dbReference type="PANTHER" id="PTHR11986">
    <property type="entry name" value="AMINOTRANSFERASE CLASS III"/>
    <property type="match status" value="1"/>
</dbReference>
<dbReference type="PIRSF" id="PIRSF000521">
    <property type="entry name" value="Transaminase_4ab_Lys_Orn"/>
    <property type="match status" value="1"/>
</dbReference>
<dbReference type="CDD" id="cd00610">
    <property type="entry name" value="OAT_like"/>
    <property type="match status" value="1"/>
</dbReference>
<dbReference type="Pfam" id="PF00202">
    <property type="entry name" value="Aminotran_3"/>
    <property type="match status" value="1"/>
</dbReference>
<evidence type="ECO:0000313" key="7">
    <source>
        <dbReference type="EMBL" id="OCO83443.1"/>
    </source>
</evidence>
<dbReference type="GO" id="GO:0042802">
    <property type="term" value="F:identical protein binding"/>
    <property type="evidence" value="ECO:0007669"/>
    <property type="project" value="TreeGrafter"/>
</dbReference>
<keyword evidence="11" id="KW-1185">Reference proteome</keyword>
<reference evidence="8" key="5">
    <citation type="submission" date="2018-06" db="EMBL/GenBank/DDBJ databases">
        <authorList>
            <person name="Martins R.C."/>
            <person name="Perdigao-Neto L.V."/>
            <person name="Costa S.F."/>
            <person name="Levin A.S.S."/>
        </authorList>
    </citation>
    <scope>NUCLEOTIDE SEQUENCE</scope>
    <source>
        <strain evidence="8">1283</strain>
    </source>
</reference>
<evidence type="ECO:0000313" key="10">
    <source>
        <dbReference type="Proteomes" id="UP000245399"/>
    </source>
</evidence>
<reference evidence="8" key="4">
    <citation type="submission" date="2018-06" db="EMBL/GenBank/DDBJ databases">
        <title>Serratia marcescens genome sequencing and assembly.</title>
        <authorList>
            <person name="Martins R.C.R."/>
            <person name="Perdigao-Neto L.V."/>
            <person name="Costa S.F."/>
            <person name="Levin A.S.S."/>
        </authorList>
    </citation>
    <scope>NUCLEOTIDE SEQUENCE</scope>
    <source>
        <strain evidence="8">1283</strain>
    </source>
</reference>
<evidence type="ECO:0000313" key="6">
    <source>
        <dbReference type="EMBL" id="AWL67858.1"/>
    </source>
</evidence>
<reference evidence="9" key="1">
    <citation type="submission" date="2016-04" db="EMBL/GenBank/DDBJ databases">
        <authorList>
            <person name="Osei Sekyere J."/>
            <person name="Sivertsen A."/>
            <person name="Pedersen A.T."/>
            <person name="Sundsfjord A."/>
        </authorList>
    </citation>
    <scope>NUCLEOTIDE SEQUENCE [LARGE SCALE GENOMIC DNA]</scope>
    <source>
        <strain evidence="9">945174350</strain>
    </source>
</reference>
<dbReference type="InterPro" id="IPR015422">
    <property type="entry name" value="PyrdxlP-dep_Trfase_small"/>
</dbReference>
<dbReference type="AlphaFoldDB" id="A0A0G3SME8"/>
<sequence length="458" mass="51470">MSLDIQALLADEEKYCSHGDTVHYVNPPKIFKHCNGSYMFDENDTAYLDLQMWYSAVNFGYKNPRLEETLKNQIDTLPQIASQYLHPTKIELAKFIAQDAEQKWGHSGRVHFNVGGAQAIEDSLKVVRNASNGKSLMFAFEGGYHGRTLGASSITSSYRYRRRFGHFGDRAQFVPFPYPFRRPKGMTSEEYADHIVSEFARKFENEYHAIWDPKTNQCEYAAFYIEPIQGTGGYVIPPANFFTGLKKVLDTHGILLVVDEIQMGFWRTGKLWSVENFGIKPDVLVFAKALTNGLNPLSGLWAREELINPGVFPPGSTHSTFASNPLGTALGLEVMKMTHEVDFGKQVRDSGAYFLDGLQELQKRHKEIGDVDGMGLALRAEICTEDGFTPNRELLDKMVDMGLEGNLEYQGQKRGLVLDVGGYYKNVITFAPSLMITKAEIDEALTLLDQLISRAKNA</sequence>
<gene>
    <name evidence="7" type="ORF">AN695_0202515</name>
    <name evidence="6" type="ORF">DKC05_09360</name>
    <name evidence="8" type="ORF">DMW51_10510</name>
</gene>
<dbReference type="PROSITE" id="PS00600">
    <property type="entry name" value="AA_TRANSFER_CLASS_3"/>
    <property type="match status" value="1"/>
</dbReference>
<dbReference type="Gene3D" id="3.40.640.10">
    <property type="entry name" value="Type I PLP-dependent aspartate aminotransferase-like (Major domain)"/>
    <property type="match status" value="1"/>
</dbReference>
<keyword evidence="4 5" id="KW-0663">Pyridoxal phosphate</keyword>
<dbReference type="InterPro" id="IPR005814">
    <property type="entry name" value="Aminotrans_3"/>
</dbReference>
<dbReference type="Proteomes" id="UP000247823">
    <property type="component" value="Unassembled WGS sequence"/>
</dbReference>
<reference evidence="6 10" key="3">
    <citation type="submission" date="2018-05" db="EMBL/GenBank/DDBJ databases">
        <title>Klebsiella quasipneumonaiae provides a window into carbapenemase gene transfer, plasmid rearrangements and nosocomial acquisition from the hospital environment.</title>
        <authorList>
            <person name="Mathers A.J."/>
            <person name="Vegesana K."/>
            <person name="Stoesser N."/>
            <person name="Crook D."/>
            <person name="Vaughan A."/>
            <person name="Barry K."/>
            <person name="Parikh H."/>
            <person name="Sebra R."/>
            <person name="Kotay S."/>
            <person name="Walker A.S."/>
            <person name="Sheppard A.E."/>
        </authorList>
    </citation>
    <scope>NUCLEOTIDE SEQUENCE [LARGE SCALE GENOMIC DNA]</scope>
    <source>
        <strain evidence="6 10">CAV1761</strain>
    </source>
</reference>
<evidence type="ECO:0000256" key="3">
    <source>
        <dbReference type="ARBA" id="ARBA00022679"/>
    </source>
</evidence>
<dbReference type="RefSeq" id="WP_038875116.1">
    <property type="nucleotide sequence ID" value="NZ_CABMHU010000094.1"/>
</dbReference>
<organism evidence="7 9">
    <name type="scientific">Serratia marcescens</name>
    <dbReference type="NCBI Taxonomy" id="615"/>
    <lineage>
        <taxon>Bacteria</taxon>
        <taxon>Pseudomonadati</taxon>
        <taxon>Pseudomonadota</taxon>
        <taxon>Gammaproteobacteria</taxon>
        <taxon>Enterobacterales</taxon>
        <taxon>Yersiniaceae</taxon>
        <taxon>Serratia</taxon>
    </lineage>
</organism>
<dbReference type="EMBL" id="LJEX02000103">
    <property type="protein sequence ID" value="OCO83443.1"/>
    <property type="molecule type" value="Genomic_DNA"/>
</dbReference>
<evidence type="ECO:0000256" key="2">
    <source>
        <dbReference type="ARBA" id="ARBA00022576"/>
    </source>
</evidence>
<name>A0A0G3SME8_SERMA</name>
<dbReference type="Proteomes" id="UP000050489">
    <property type="component" value="Unassembled WGS sequence"/>
</dbReference>
<evidence type="ECO:0000313" key="9">
    <source>
        <dbReference type="Proteomes" id="UP000050489"/>
    </source>
</evidence>
<evidence type="ECO:0000313" key="11">
    <source>
        <dbReference type="Proteomes" id="UP000247823"/>
    </source>
</evidence>
<dbReference type="EMBL" id="CP029449">
    <property type="protein sequence ID" value="AWL67858.1"/>
    <property type="molecule type" value="Genomic_DNA"/>
</dbReference>
<dbReference type="InterPro" id="IPR049704">
    <property type="entry name" value="Aminotrans_3_PPA_site"/>
</dbReference>
<reference evidence="7" key="2">
    <citation type="journal article" date="2017" name="PLoS ONE">
        <title>Genomic and phenotypic characterisation of fluoroquinolone resistance mechanisms in Enterobacteriaceae in Durban, South Africa.</title>
        <authorList>
            <person name="Osei Sekyere J."/>
            <person name="Amoako D.G."/>
        </authorList>
    </citation>
    <scope>NUCLEOTIDE SEQUENCE</scope>
    <source>
        <strain evidence="7">945174350</strain>
    </source>
</reference>
<keyword evidence="2 7" id="KW-0032">Aminotransferase</keyword>
<accession>A0A0G3SME8</accession>
<comment type="similarity">
    <text evidence="5">Belongs to the class-III pyridoxal-phosphate-dependent aminotransferase family.</text>
</comment>
<dbReference type="GO" id="GO:0030170">
    <property type="term" value="F:pyridoxal phosphate binding"/>
    <property type="evidence" value="ECO:0007669"/>
    <property type="project" value="InterPro"/>
</dbReference>
<evidence type="ECO:0000313" key="8">
    <source>
        <dbReference type="EMBL" id="PYA68698.1"/>
    </source>
</evidence>
<protein>
    <submittedName>
        <fullName evidence="7">Adenosylmethionine-8-amino-7-oxononanoate aminotransferase</fullName>
    </submittedName>
    <submittedName>
        <fullName evidence="6">Aspartate aminotransferase family protein</fullName>
    </submittedName>
</protein>
<evidence type="ECO:0000256" key="1">
    <source>
        <dbReference type="ARBA" id="ARBA00001933"/>
    </source>
</evidence>
<dbReference type="Proteomes" id="UP000245399">
    <property type="component" value="Chromosome"/>
</dbReference>
<evidence type="ECO:0000256" key="4">
    <source>
        <dbReference type="ARBA" id="ARBA00022898"/>
    </source>
</evidence>
<dbReference type="PANTHER" id="PTHR11986:SF79">
    <property type="entry name" value="ACETYLORNITHINE AMINOTRANSFERASE, MITOCHONDRIAL"/>
    <property type="match status" value="1"/>
</dbReference>
<dbReference type="Gene3D" id="3.90.1150.10">
    <property type="entry name" value="Aspartate Aminotransferase, domain 1"/>
    <property type="match status" value="1"/>
</dbReference>
<dbReference type="GO" id="GO:0008483">
    <property type="term" value="F:transaminase activity"/>
    <property type="evidence" value="ECO:0007669"/>
    <property type="project" value="UniProtKB-KW"/>
</dbReference>
<comment type="cofactor">
    <cofactor evidence="1">
        <name>pyridoxal 5'-phosphate</name>
        <dbReference type="ChEBI" id="CHEBI:597326"/>
    </cofactor>
</comment>
<dbReference type="InterPro" id="IPR050103">
    <property type="entry name" value="Class-III_PLP-dep_AT"/>
</dbReference>
<dbReference type="EMBL" id="QJQB01000241">
    <property type="protein sequence ID" value="PYA68698.1"/>
    <property type="molecule type" value="Genomic_DNA"/>
</dbReference>